<dbReference type="EMBL" id="JBEHHI010000003">
    <property type="protein sequence ID" value="MEX5729455.1"/>
    <property type="molecule type" value="Genomic_DNA"/>
</dbReference>
<dbReference type="RefSeq" id="WP_170168772.1">
    <property type="nucleotide sequence ID" value="NZ_JBEHHI010000003.1"/>
</dbReference>
<accession>A0ABV3XVS5</accession>
<organism evidence="1 2">
    <name type="scientific">Rhodovulum iodosum</name>
    <dbReference type="NCBI Taxonomy" id="68291"/>
    <lineage>
        <taxon>Bacteria</taxon>
        <taxon>Pseudomonadati</taxon>
        <taxon>Pseudomonadota</taxon>
        <taxon>Alphaproteobacteria</taxon>
        <taxon>Rhodobacterales</taxon>
        <taxon>Paracoccaceae</taxon>
        <taxon>Rhodovulum</taxon>
    </lineage>
</organism>
<evidence type="ECO:0000313" key="2">
    <source>
        <dbReference type="Proteomes" id="UP001560019"/>
    </source>
</evidence>
<gene>
    <name evidence="1" type="ORF">Ga0609869_002808</name>
</gene>
<protein>
    <submittedName>
        <fullName evidence="1">Uncharacterized protein</fullName>
    </submittedName>
</protein>
<proteinExistence type="predicted"/>
<keyword evidence="2" id="KW-1185">Reference proteome</keyword>
<name>A0ABV3XVS5_9RHOB</name>
<reference evidence="1 2" key="1">
    <citation type="submission" date="2024-06" db="EMBL/GenBank/DDBJ databases">
        <title>Genome of Rhodovulum iodosum, a marine photoferrotroph.</title>
        <authorList>
            <person name="Bianchini G."/>
            <person name="Nikeleit V."/>
            <person name="Kappler A."/>
            <person name="Bryce C."/>
            <person name="Sanchez-Baracaldo P."/>
        </authorList>
    </citation>
    <scope>NUCLEOTIDE SEQUENCE [LARGE SCALE GENOMIC DNA]</scope>
    <source>
        <strain evidence="1 2">UT/N1</strain>
    </source>
</reference>
<evidence type="ECO:0000313" key="1">
    <source>
        <dbReference type="EMBL" id="MEX5729455.1"/>
    </source>
</evidence>
<comment type="caution">
    <text evidence="1">The sequence shown here is derived from an EMBL/GenBank/DDBJ whole genome shotgun (WGS) entry which is preliminary data.</text>
</comment>
<dbReference type="Proteomes" id="UP001560019">
    <property type="component" value="Unassembled WGS sequence"/>
</dbReference>
<sequence length="48" mass="5313">MDWISTITFDQLAYSILMLGLIREGMVFALPDTIAGPGGWLIDTQPED</sequence>